<name>A0A9D4ELK0_DREPO</name>
<dbReference type="AlphaFoldDB" id="A0A9D4ELK0"/>
<dbReference type="Proteomes" id="UP000828390">
    <property type="component" value="Unassembled WGS sequence"/>
</dbReference>
<accession>A0A9D4ELK0</accession>
<reference evidence="1" key="1">
    <citation type="journal article" date="2019" name="bioRxiv">
        <title>The Genome of the Zebra Mussel, Dreissena polymorpha: A Resource for Invasive Species Research.</title>
        <authorList>
            <person name="McCartney M.A."/>
            <person name="Auch B."/>
            <person name="Kono T."/>
            <person name="Mallez S."/>
            <person name="Zhang Y."/>
            <person name="Obille A."/>
            <person name="Becker A."/>
            <person name="Abrahante J.E."/>
            <person name="Garbe J."/>
            <person name="Badalamenti J.P."/>
            <person name="Herman A."/>
            <person name="Mangelson H."/>
            <person name="Liachko I."/>
            <person name="Sullivan S."/>
            <person name="Sone E.D."/>
            <person name="Koren S."/>
            <person name="Silverstein K.A.T."/>
            <person name="Beckman K.B."/>
            <person name="Gohl D.M."/>
        </authorList>
    </citation>
    <scope>NUCLEOTIDE SEQUENCE</scope>
    <source>
        <strain evidence="1">Duluth1</strain>
        <tissue evidence="1">Whole animal</tissue>
    </source>
</reference>
<proteinExistence type="predicted"/>
<reference evidence="1" key="2">
    <citation type="submission" date="2020-11" db="EMBL/GenBank/DDBJ databases">
        <authorList>
            <person name="McCartney M.A."/>
            <person name="Auch B."/>
            <person name="Kono T."/>
            <person name="Mallez S."/>
            <person name="Becker A."/>
            <person name="Gohl D.M."/>
            <person name="Silverstein K.A.T."/>
            <person name="Koren S."/>
            <person name="Bechman K.B."/>
            <person name="Herman A."/>
            <person name="Abrahante J.E."/>
            <person name="Garbe J."/>
        </authorList>
    </citation>
    <scope>NUCLEOTIDE SEQUENCE</scope>
    <source>
        <strain evidence="1">Duluth1</strain>
        <tissue evidence="1">Whole animal</tissue>
    </source>
</reference>
<protein>
    <submittedName>
        <fullName evidence="1">Uncharacterized protein</fullName>
    </submittedName>
</protein>
<gene>
    <name evidence="1" type="ORF">DPMN_160021</name>
</gene>
<comment type="caution">
    <text evidence="1">The sequence shown here is derived from an EMBL/GenBank/DDBJ whole genome shotgun (WGS) entry which is preliminary data.</text>
</comment>
<organism evidence="1 2">
    <name type="scientific">Dreissena polymorpha</name>
    <name type="common">Zebra mussel</name>
    <name type="synonym">Mytilus polymorpha</name>
    <dbReference type="NCBI Taxonomy" id="45954"/>
    <lineage>
        <taxon>Eukaryota</taxon>
        <taxon>Metazoa</taxon>
        <taxon>Spiralia</taxon>
        <taxon>Lophotrochozoa</taxon>
        <taxon>Mollusca</taxon>
        <taxon>Bivalvia</taxon>
        <taxon>Autobranchia</taxon>
        <taxon>Heteroconchia</taxon>
        <taxon>Euheterodonta</taxon>
        <taxon>Imparidentia</taxon>
        <taxon>Neoheterodontei</taxon>
        <taxon>Myida</taxon>
        <taxon>Dreissenoidea</taxon>
        <taxon>Dreissenidae</taxon>
        <taxon>Dreissena</taxon>
    </lineage>
</organism>
<keyword evidence="2" id="KW-1185">Reference proteome</keyword>
<evidence type="ECO:0000313" key="2">
    <source>
        <dbReference type="Proteomes" id="UP000828390"/>
    </source>
</evidence>
<evidence type="ECO:0000313" key="1">
    <source>
        <dbReference type="EMBL" id="KAH3782110.1"/>
    </source>
</evidence>
<sequence length="121" mass="13101">MITSLRNNPIQILNSSITVTSDGEPYWPADWANEGRLKCTSMTTTYLMSILSVSKSWVPTANQINSIKPDQAVGNWSGSVGMSGRGRSVELGRIWSENLVIGMIELIGSAVGTNLISIQQT</sequence>
<dbReference type="EMBL" id="JAIWYP010000008">
    <property type="protein sequence ID" value="KAH3782110.1"/>
    <property type="molecule type" value="Genomic_DNA"/>
</dbReference>